<evidence type="ECO:0000313" key="3">
    <source>
        <dbReference type="EMBL" id="KAK9155977.1"/>
    </source>
</evidence>
<organism evidence="3 4">
    <name type="scientific">Stephania japonica</name>
    <dbReference type="NCBI Taxonomy" id="461633"/>
    <lineage>
        <taxon>Eukaryota</taxon>
        <taxon>Viridiplantae</taxon>
        <taxon>Streptophyta</taxon>
        <taxon>Embryophyta</taxon>
        <taxon>Tracheophyta</taxon>
        <taxon>Spermatophyta</taxon>
        <taxon>Magnoliopsida</taxon>
        <taxon>Ranunculales</taxon>
        <taxon>Menispermaceae</taxon>
        <taxon>Menispermoideae</taxon>
        <taxon>Cissampelideae</taxon>
        <taxon>Stephania</taxon>
    </lineage>
</organism>
<dbReference type="PANTHER" id="PTHR31625">
    <property type="match status" value="1"/>
</dbReference>
<dbReference type="Proteomes" id="UP001417504">
    <property type="component" value="Unassembled WGS sequence"/>
</dbReference>
<dbReference type="EMBL" id="JBBNAE010000001">
    <property type="protein sequence ID" value="KAK9155977.1"/>
    <property type="molecule type" value="Genomic_DNA"/>
</dbReference>
<evidence type="ECO:0000313" key="4">
    <source>
        <dbReference type="Proteomes" id="UP001417504"/>
    </source>
</evidence>
<dbReference type="AlphaFoldDB" id="A0AAP0PTL6"/>
<dbReference type="InterPro" id="IPR051504">
    <property type="entry name" value="Plant_metabolite_acyltrans"/>
</dbReference>
<keyword evidence="1" id="KW-0808">Transferase</keyword>
<dbReference type="InterPro" id="IPR023213">
    <property type="entry name" value="CAT-like_dom_sf"/>
</dbReference>
<sequence length="478" mass="53179">MSHCEVKILQVFNITPPPRSVSSKCSTLPLTFFDLPYLIRPPAEILFFYTLQSIDYHYFIGTIVPKIKHSLSLTLQHWYPLSGTLSWPPQSNKPIITYNNGDSTRLTVAESNANFDHLSSNNYARHVDDLHPLVPQLISTKSKKQVPLLASQVTLFPHKGVCVGIVCNHATMDGRAVSLFLNSWSSVCRLGNEAPSFSLLPSFDRETVKDPNGLEKLYLEGLIRLIRSKAMSENDCNNWLLVSKSHEVSEKAVMATFDLSKADIERLKRRTLACKSAKPIKLSRFVLACAFTWICLTKTSYQHEQVVMSSSSSSTHDEQTSIVFLVDCRGRTDPPIPPTYIGNCCVPIKVSAKVFDIVSENGIVVAVDCIVKAMRGLSVAVANDPELRLSRTLNTGPNRTCSIAGSPQFGFNKVDFGFGRPKKFEFVSMARTGSILFSDSNNEGVEMEIGLVRSKQEMDSFAHQYFKGLHDLVCKSSL</sequence>
<gene>
    <name evidence="3" type="ORF">Sjap_003457</name>
</gene>
<protein>
    <submittedName>
        <fullName evidence="3">Uncharacterized protein</fullName>
    </submittedName>
</protein>
<dbReference type="Pfam" id="PF02458">
    <property type="entry name" value="Transferase"/>
    <property type="match status" value="1"/>
</dbReference>
<dbReference type="Gene3D" id="3.30.559.10">
    <property type="entry name" value="Chloramphenicol acetyltransferase-like domain"/>
    <property type="match status" value="2"/>
</dbReference>
<proteinExistence type="predicted"/>
<evidence type="ECO:0000256" key="1">
    <source>
        <dbReference type="ARBA" id="ARBA00022679"/>
    </source>
</evidence>
<reference evidence="3 4" key="1">
    <citation type="submission" date="2024-01" db="EMBL/GenBank/DDBJ databases">
        <title>Genome assemblies of Stephania.</title>
        <authorList>
            <person name="Yang L."/>
        </authorList>
    </citation>
    <scope>NUCLEOTIDE SEQUENCE [LARGE SCALE GENOMIC DNA]</scope>
    <source>
        <strain evidence="3">QJT</strain>
        <tissue evidence="3">Leaf</tissue>
    </source>
</reference>
<evidence type="ECO:0000256" key="2">
    <source>
        <dbReference type="ARBA" id="ARBA00023315"/>
    </source>
</evidence>
<keyword evidence="4" id="KW-1185">Reference proteome</keyword>
<dbReference type="GO" id="GO:0016747">
    <property type="term" value="F:acyltransferase activity, transferring groups other than amino-acyl groups"/>
    <property type="evidence" value="ECO:0007669"/>
    <property type="project" value="UniProtKB-ARBA"/>
</dbReference>
<accession>A0AAP0PTL6</accession>
<comment type="caution">
    <text evidence="3">The sequence shown here is derived from an EMBL/GenBank/DDBJ whole genome shotgun (WGS) entry which is preliminary data.</text>
</comment>
<keyword evidence="2" id="KW-0012">Acyltransferase</keyword>
<name>A0AAP0PTL6_9MAGN</name>